<feature type="signal peptide" evidence="1">
    <location>
        <begin position="1"/>
        <end position="21"/>
    </location>
</feature>
<feature type="domain" description="Fibronectin type-III" evidence="2">
    <location>
        <begin position="31"/>
        <end position="119"/>
    </location>
</feature>
<name>A0ABW5WPQ5_9FLAO</name>
<dbReference type="CDD" id="cd00063">
    <property type="entry name" value="FN3"/>
    <property type="match status" value="1"/>
</dbReference>
<comment type="caution">
    <text evidence="3">The sequence shown here is derived from an EMBL/GenBank/DDBJ whole genome shotgun (WGS) entry which is preliminary data.</text>
</comment>
<dbReference type="SMART" id="SM00060">
    <property type="entry name" value="FN3"/>
    <property type="match status" value="1"/>
</dbReference>
<dbReference type="EMBL" id="JBHUOV010000008">
    <property type="protein sequence ID" value="MFD2824424.1"/>
    <property type="molecule type" value="Genomic_DNA"/>
</dbReference>
<gene>
    <name evidence="3" type="ORF">ACFS5M_12150</name>
</gene>
<evidence type="ECO:0000313" key="3">
    <source>
        <dbReference type="EMBL" id="MFD2824424.1"/>
    </source>
</evidence>
<dbReference type="Proteomes" id="UP001597533">
    <property type="component" value="Unassembled WGS sequence"/>
</dbReference>
<dbReference type="PROSITE" id="PS51257">
    <property type="entry name" value="PROKAR_LIPOPROTEIN"/>
    <property type="match status" value="1"/>
</dbReference>
<evidence type="ECO:0000259" key="2">
    <source>
        <dbReference type="PROSITE" id="PS50853"/>
    </source>
</evidence>
<dbReference type="Gene3D" id="2.60.40.10">
    <property type="entry name" value="Immunoglobulins"/>
    <property type="match status" value="1"/>
</dbReference>
<sequence>MKKALLMLLFACVLVSCFKDSDDELITQCSVPTNIQFDTTTHESVVITWEDSNVSATYTVEYGLSGFILGEGTSIAATETTVTLTGLLANTSYDVYVQSTCPDNESMPSDVTSFTTLAPLVVPQFLTNLSDLNLFSGDLADLSPSIYTFEYDLNTPLFTDYAHKQRLIALPPGTTMEHVDNGLPNFPDNTVIAKTFYYFNDERDESLGTKIIETRLLIKQSGEWQLGNYKWNDAQTEAVLDATSTTVPVTFINDTGETNNINYKIPSATDCFTCHSNSTQVVPIGPKLRSMNMNNQLQDLIDLNMFSNLTDASGISTLPNWEDDLTYTLEERARAYFDVNCAHCHSPGGNCYPTSNLDFRFETRFSDTNIDVHAASIQARTQSVPLIPGYSMPLIGTSIMHPEGFAVIDAYIDSL</sequence>
<dbReference type="RefSeq" id="WP_183490360.1">
    <property type="nucleotide sequence ID" value="NZ_JBHUOV010000008.1"/>
</dbReference>
<reference evidence="4" key="1">
    <citation type="journal article" date="2019" name="Int. J. Syst. Evol. Microbiol.">
        <title>The Global Catalogue of Microorganisms (GCM) 10K type strain sequencing project: providing services to taxonomists for standard genome sequencing and annotation.</title>
        <authorList>
            <consortium name="The Broad Institute Genomics Platform"/>
            <consortium name="The Broad Institute Genome Sequencing Center for Infectious Disease"/>
            <person name="Wu L."/>
            <person name="Ma J."/>
        </authorList>
    </citation>
    <scope>NUCLEOTIDE SEQUENCE [LARGE SCALE GENOMIC DNA]</scope>
    <source>
        <strain evidence="4">KCTC 32141</strain>
    </source>
</reference>
<keyword evidence="1" id="KW-0732">Signal</keyword>
<protein>
    <submittedName>
        <fullName evidence="3">Fibronectin type III domain-containing protein</fullName>
    </submittedName>
</protein>
<dbReference type="InterPro" id="IPR003961">
    <property type="entry name" value="FN3_dom"/>
</dbReference>
<evidence type="ECO:0000256" key="1">
    <source>
        <dbReference type="SAM" id="SignalP"/>
    </source>
</evidence>
<evidence type="ECO:0000313" key="4">
    <source>
        <dbReference type="Proteomes" id="UP001597533"/>
    </source>
</evidence>
<keyword evidence="4" id="KW-1185">Reference proteome</keyword>
<dbReference type="InterPro" id="IPR013783">
    <property type="entry name" value="Ig-like_fold"/>
</dbReference>
<feature type="chain" id="PRO_5046991684" evidence="1">
    <location>
        <begin position="22"/>
        <end position="415"/>
    </location>
</feature>
<accession>A0ABW5WPQ5</accession>
<proteinExistence type="predicted"/>
<organism evidence="3 4">
    <name type="scientific">Lacinutrix iliipiscaria</name>
    <dbReference type="NCBI Taxonomy" id="1230532"/>
    <lineage>
        <taxon>Bacteria</taxon>
        <taxon>Pseudomonadati</taxon>
        <taxon>Bacteroidota</taxon>
        <taxon>Flavobacteriia</taxon>
        <taxon>Flavobacteriales</taxon>
        <taxon>Flavobacteriaceae</taxon>
        <taxon>Lacinutrix</taxon>
    </lineage>
</organism>
<dbReference type="Pfam" id="PF00041">
    <property type="entry name" value="fn3"/>
    <property type="match status" value="1"/>
</dbReference>
<dbReference type="PROSITE" id="PS50853">
    <property type="entry name" value="FN3"/>
    <property type="match status" value="1"/>
</dbReference>
<dbReference type="InterPro" id="IPR036116">
    <property type="entry name" value="FN3_sf"/>
</dbReference>
<dbReference type="SUPFAM" id="SSF49265">
    <property type="entry name" value="Fibronectin type III"/>
    <property type="match status" value="1"/>
</dbReference>